<name>X0TGK9_9ZZZZ</name>
<dbReference type="EMBL" id="BARS01013807">
    <property type="protein sequence ID" value="GAF87267.1"/>
    <property type="molecule type" value="Genomic_DNA"/>
</dbReference>
<dbReference type="AlphaFoldDB" id="X0TGK9"/>
<organism evidence="1">
    <name type="scientific">marine sediment metagenome</name>
    <dbReference type="NCBI Taxonomy" id="412755"/>
    <lineage>
        <taxon>unclassified sequences</taxon>
        <taxon>metagenomes</taxon>
        <taxon>ecological metagenomes</taxon>
    </lineage>
</organism>
<accession>X0TGK9</accession>
<protein>
    <submittedName>
        <fullName evidence="1">Uncharacterized protein</fullName>
    </submittedName>
</protein>
<gene>
    <name evidence="1" type="ORF">S01H1_23725</name>
</gene>
<feature type="non-terminal residue" evidence="1">
    <location>
        <position position="61"/>
    </location>
</feature>
<comment type="caution">
    <text evidence="1">The sequence shown here is derived from an EMBL/GenBank/DDBJ whole genome shotgun (WGS) entry which is preliminary data.</text>
</comment>
<evidence type="ECO:0000313" key="1">
    <source>
        <dbReference type="EMBL" id="GAF87267.1"/>
    </source>
</evidence>
<proteinExistence type="predicted"/>
<reference evidence="1" key="1">
    <citation type="journal article" date="2014" name="Front. Microbiol.">
        <title>High frequency of phylogenetically diverse reductive dehalogenase-homologous genes in deep subseafloor sedimentary metagenomes.</title>
        <authorList>
            <person name="Kawai M."/>
            <person name="Futagami T."/>
            <person name="Toyoda A."/>
            <person name="Takaki Y."/>
            <person name="Nishi S."/>
            <person name="Hori S."/>
            <person name="Arai W."/>
            <person name="Tsubouchi T."/>
            <person name="Morono Y."/>
            <person name="Uchiyama I."/>
            <person name="Ito T."/>
            <person name="Fujiyama A."/>
            <person name="Inagaki F."/>
            <person name="Takami H."/>
        </authorList>
    </citation>
    <scope>NUCLEOTIDE SEQUENCE</scope>
    <source>
        <strain evidence="1">Expedition CK06-06</strain>
    </source>
</reference>
<sequence length="61" mass="7043">MKKKSLVILTVFILSLFSLICVSALSADIHISDKYTKVSADERIYFKVDIYYPENTVRKDL</sequence>